<feature type="chain" id="PRO_5026653062" evidence="1">
    <location>
        <begin position="29"/>
        <end position="289"/>
    </location>
</feature>
<gene>
    <name evidence="2" type="ORF">GTP46_10395</name>
</gene>
<reference evidence="2 3" key="1">
    <citation type="submission" date="2019-12" db="EMBL/GenBank/DDBJ databases">
        <title>Novel species isolated from a subtropical stream in China.</title>
        <authorList>
            <person name="Lu H."/>
        </authorList>
    </citation>
    <scope>NUCLEOTIDE SEQUENCE [LARGE SCALE GENOMIC DNA]</scope>
    <source>
        <strain evidence="2 3">FT135W</strain>
    </source>
</reference>
<sequence length="289" mass="31451">MEPVMPHLVRRTAALSALALVATCSAQAADWSDTSLSYRYGTKFAEPFNNNDITKNIVNLSSVSGYKYGKNFFSVDLLMSSEKDPSAAGSSVGAHEAYAVYRHTLDFGKITGNSYAFGPVRGLGFTGGFDYNSKTDAGYNSKKRMLVAGPTLFIDVPGFLDVSLLALWESNAPYSTFTKTATPRYAYKTHAMLTAAWGIPFNVGIPLEFNGFANFITAKGTNEFGGGTAPETNIDAQVMYDISSLVGTPKNTFKVGVEYQYWKNKFGNPDRNNPGATAKTPMVRAEYHF</sequence>
<protein>
    <submittedName>
        <fullName evidence="2">Outer envelope protein</fullName>
    </submittedName>
</protein>
<dbReference type="SUPFAM" id="SSF111364">
    <property type="entry name" value="Tsx-like channel"/>
    <property type="match status" value="1"/>
</dbReference>
<comment type="caution">
    <text evidence="2">The sequence shown here is derived from an EMBL/GenBank/DDBJ whole genome shotgun (WGS) entry which is preliminary data.</text>
</comment>
<feature type="signal peptide" evidence="1">
    <location>
        <begin position="1"/>
        <end position="28"/>
    </location>
</feature>
<accession>A0A6L8KB12</accession>
<keyword evidence="3" id="KW-1185">Reference proteome</keyword>
<evidence type="ECO:0000313" key="2">
    <source>
        <dbReference type="EMBL" id="MYM23054.1"/>
    </source>
</evidence>
<evidence type="ECO:0000256" key="1">
    <source>
        <dbReference type="SAM" id="SignalP"/>
    </source>
</evidence>
<dbReference type="EMBL" id="WWCN01000005">
    <property type="protein sequence ID" value="MYM23054.1"/>
    <property type="molecule type" value="Genomic_DNA"/>
</dbReference>
<evidence type="ECO:0000313" key="3">
    <source>
        <dbReference type="Proteomes" id="UP000479335"/>
    </source>
</evidence>
<dbReference type="Gene3D" id="2.40.230.20">
    <property type="entry name" value="Nucleoside-specific channel-forming protein, Tsx-like"/>
    <property type="match status" value="1"/>
</dbReference>
<keyword evidence="2" id="KW-0261">Viral envelope protein</keyword>
<proteinExistence type="predicted"/>
<organism evidence="2 3">
    <name type="scientific">Duganella flavida</name>
    <dbReference type="NCBI Taxonomy" id="2692175"/>
    <lineage>
        <taxon>Bacteria</taxon>
        <taxon>Pseudomonadati</taxon>
        <taxon>Pseudomonadota</taxon>
        <taxon>Betaproteobacteria</taxon>
        <taxon>Burkholderiales</taxon>
        <taxon>Oxalobacteraceae</taxon>
        <taxon>Telluria group</taxon>
        <taxon>Duganella</taxon>
    </lineage>
</organism>
<dbReference type="AlphaFoldDB" id="A0A6L8KB12"/>
<keyword evidence="1" id="KW-0732">Signal</keyword>
<keyword evidence="2" id="KW-0946">Virion</keyword>
<dbReference type="GO" id="GO:0009279">
    <property type="term" value="C:cell outer membrane"/>
    <property type="evidence" value="ECO:0007669"/>
    <property type="project" value="InterPro"/>
</dbReference>
<dbReference type="Proteomes" id="UP000479335">
    <property type="component" value="Unassembled WGS sequence"/>
</dbReference>
<name>A0A6L8KB12_9BURK</name>
<dbReference type="InterPro" id="IPR036777">
    <property type="entry name" value="Channel_Tsx-like_sf"/>
</dbReference>